<accession>A0A0M2P2Q6</accession>
<evidence type="ECO:0000256" key="3">
    <source>
        <dbReference type="ARBA" id="ARBA00022989"/>
    </source>
</evidence>
<dbReference type="InterPro" id="IPR003825">
    <property type="entry name" value="Colicin-V_CvpA"/>
</dbReference>
<dbReference type="PANTHER" id="PTHR37306:SF1">
    <property type="entry name" value="COLICIN V PRODUCTION PROTEIN"/>
    <property type="match status" value="1"/>
</dbReference>
<comment type="subcellular location">
    <subcellularLocation>
        <location evidence="1">Membrane</location>
        <topology evidence="1">Multi-pass membrane protein</topology>
    </subcellularLocation>
</comment>
<dbReference type="RefSeq" id="WP_019469290.1">
    <property type="nucleotide sequence ID" value="NZ_LAKJ01000008.1"/>
</dbReference>
<gene>
    <name evidence="6" type="ORF">UF66_2447</name>
</gene>
<organism evidence="6 7">
    <name type="scientific">Staphylococcus cohnii subsp. cohnii</name>
    <dbReference type="NCBI Taxonomy" id="74704"/>
    <lineage>
        <taxon>Bacteria</taxon>
        <taxon>Bacillati</taxon>
        <taxon>Bacillota</taxon>
        <taxon>Bacilli</taxon>
        <taxon>Bacillales</taxon>
        <taxon>Staphylococcaceae</taxon>
        <taxon>Staphylococcus</taxon>
        <taxon>Staphylococcus cohnii species complex</taxon>
    </lineage>
</organism>
<dbReference type="GO" id="GO:0016020">
    <property type="term" value="C:membrane"/>
    <property type="evidence" value="ECO:0007669"/>
    <property type="project" value="UniProtKB-SubCell"/>
</dbReference>
<feature type="transmembrane region" description="Helical" evidence="5">
    <location>
        <begin position="117"/>
        <end position="142"/>
    </location>
</feature>
<dbReference type="GO" id="GO:0009403">
    <property type="term" value="P:toxin biosynthetic process"/>
    <property type="evidence" value="ECO:0007669"/>
    <property type="project" value="InterPro"/>
</dbReference>
<evidence type="ECO:0000256" key="1">
    <source>
        <dbReference type="ARBA" id="ARBA00004141"/>
    </source>
</evidence>
<evidence type="ECO:0000313" key="6">
    <source>
        <dbReference type="EMBL" id="KKI64495.1"/>
    </source>
</evidence>
<sequence length="173" mass="20002">MIIDIVIAVIFIYIGIIGFRRGIWLSAIHLSTTIFALWMAQRYYLQIAQRLELFVPYPKTRAYDMNFAFQFDNLQQRFEHIVAFVTIALITKIICYGIIVIFDYTLKQKLPNITSRLCGMILSVIPSLSINVILLYSCAIYPNATIQQQLSHSIIAEHILLHIPFISMFITQL</sequence>
<dbReference type="Pfam" id="PF02674">
    <property type="entry name" value="Colicin_V"/>
    <property type="match status" value="1"/>
</dbReference>
<name>A0A0M2P2Q6_STACC</name>
<dbReference type="EMBL" id="LAKJ01000008">
    <property type="protein sequence ID" value="KKI64495.1"/>
    <property type="molecule type" value="Genomic_DNA"/>
</dbReference>
<evidence type="ECO:0000256" key="4">
    <source>
        <dbReference type="ARBA" id="ARBA00023136"/>
    </source>
</evidence>
<keyword evidence="2 5" id="KW-0812">Transmembrane</keyword>
<evidence type="ECO:0000256" key="5">
    <source>
        <dbReference type="SAM" id="Phobius"/>
    </source>
</evidence>
<feature type="transmembrane region" description="Helical" evidence="5">
    <location>
        <begin position="22"/>
        <end position="40"/>
    </location>
</feature>
<dbReference type="AlphaFoldDB" id="A0A0M2P2Q6"/>
<dbReference type="Proteomes" id="UP000034455">
    <property type="component" value="Unassembled WGS sequence"/>
</dbReference>
<proteinExistence type="predicted"/>
<keyword evidence="3 5" id="KW-1133">Transmembrane helix</keyword>
<comment type="caution">
    <text evidence="6">The sequence shown here is derived from an EMBL/GenBank/DDBJ whole genome shotgun (WGS) entry which is preliminary data.</text>
</comment>
<reference evidence="6 7" key="1">
    <citation type="submission" date="2015-03" db="EMBL/GenBank/DDBJ databases">
        <title>Genome Assembly of Staphylococcus cohnii subsp. cohnii strain G22B2.</title>
        <authorList>
            <person name="Nair G."/>
            <person name="Kaur G."/>
            <person name="Khatri I."/>
            <person name="Singh N.K."/>
            <person name="Sathyabama S."/>
            <person name="Maurya S.K."/>
            <person name="Subramanian S."/>
            <person name="Agrewala J.N."/>
            <person name="Mayilraj S."/>
        </authorList>
    </citation>
    <scope>NUCLEOTIDE SEQUENCE [LARGE SCALE GENOMIC DNA]</scope>
    <source>
        <strain evidence="6 7">G22B2</strain>
    </source>
</reference>
<protein>
    <submittedName>
        <fullName evidence="6">Colicin V production protein</fullName>
    </submittedName>
</protein>
<dbReference type="PANTHER" id="PTHR37306">
    <property type="entry name" value="COLICIN V PRODUCTION PROTEIN"/>
    <property type="match status" value="1"/>
</dbReference>
<evidence type="ECO:0000256" key="2">
    <source>
        <dbReference type="ARBA" id="ARBA00022692"/>
    </source>
</evidence>
<dbReference type="PATRIC" id="fig|74704.6.peg.2547"/>
<feature type="transmembrane region" description="Helical" evidence="5">
    <location>
        <begin position="81"/>
        <end position="105"/>
    </location>
</feature>
<keyword evidence="4 5" id="KW-0472">Membrane</keyword>
<evidence type="ECO:0000313" key="7">
    <source>
        <dbReference type="Proteomes" id="UP000034455"/>
    </source>
</evidence>